<reference evidence="2" key="1">
    <citation type="submission" date="2016-10" db="EMBL/GenBank/DDBJ databases">
        <authorList>
            <person name="Varghese N."/>
            <person name="Submissions S."/>
        </authorList>
    </citation>
    <scope>NUCLEOTIDE SEQUENCE [LARGE SCALE GENOMIC DNA]</scope>
    <source>
        <strain evidence="2">DSM 100420</strain>
    </source>
</reference>
<accession>A0A1H3UHI9</accession>
<dbReference type="STRING" id="1244108.SAMN05444004_1365"/>
<dbReference type="Proteomes" id="UP000198914">
    <property type="component" value="Unassembled WGS sequence"/>
</dbReference>
<organism evidence="1 2">
    <name type="scientific">Jannaschia faecimaris</name>
    <dbReference type="NCBI Taxonomy" id="1244108"/>
    <lineage>
        <taxon>Bacteria</taxon>
        <taxon>Pseudomonadati</taxon>
        <taxon>Pseudomonadota</taxon>
        <taxon>Alphaproteobacteria</taxon>
        <taxon>Rhodobacterales</taxon>
        <taxon>Roseobacteraceae</taxon>
        <taxon>Jannaschia</taxon>
    </lineage>
</organism>
<dbReference type="EMBL" id="FNPX01000036">
    <property type="protein sequence ID" value="SDZ61878.1"/>
    <property type="molecule type" value="Genomic_DNA"/>
</dbReference>
<evidence type="ECO:0000313" key="2">
    <source>
        <dbReference type="Proteomes" id="UP000198914"/>
    </source>
</evidence>
<gene>
    <name evidence="1" type="ORF">SAMN05444004_1365</name>
</gene>
<proteinExistence type="predicted"/>
<protein>
    <submittedName>
        <fullName evidence="1">Uncharacterized protein</fullName>
    </submittedName>
</protein>
<evidence type="ECO:0000313" key="1">
    <source>
        <dbReference type="EMBL" id="SDZ61878.1"/>
    </source>
</evidence>
<keyword evidence="2" id="KW-1185">Reference proteome</keyword>
<sequence>MQGPLEPALLAGSNGYLILNELRAEKVVFQAHPLRHLP</sequence>
<dbReference type="AlphaFoldDB" id="A0A1H3UHI9"/>
<name>A0A1H3UHI9_9RHOB</name>